<proteinExistence type="predicted"/>
<keyword evidence="2" id="KW-1185">Reference proteome</keyword>
<comment type="caution">
    <text evidence="1">The sequence shown here is derived from an EMBL/GenBank/DDBJ whole genome shotgun (WGS) entry which is preliminary data.</text>
</comment>
<dbReference type="EMBL" id="JAHDTB010000005">
    <property type="protein sequence ID" value="MBW8287486.1"/>
    <property type="molecule type" value="Genomic_DNA"/>
</dbReference>
<accession>A0ABS7FBZ2</accession>
<dbReference type="RefSeq" id="WP_043576062.1">
    <property type="nucleotide sequence ID" value="NZ_CP142381.1"/>
</dbReference>
<organism evidence="1 2">
    <name type="scientific">Chromobacterium subtsugae</name>
    <dbReference type="NCBI Taxonomy" id="251747"/>
    <lineage>
        <taxon>Bacteria</taxon>
        <taxon>Pseudomonadati</taxon>
        <taxon>Pseudomonadota</taxon>
        <taxon>Betaproteobacteria</taxon>
        <taxon>Neisseriales</taxon>
        <taxon>Chromobacteriaceae</taxon>
        <taxon>Chromobacterium</taxon>
    </lineage>
</organism>
<dbReference type="Proteomes" id="UP000711178">
    <property type="component" value="Unassembled WGS sequence"/>
</dbReference>
<evidence type="ECO:0000313" key="1">
    <source>
        <dbReference type="EMBL" id="MBW8287486.1"/>
    </source>
</evidence>
<gene>
    <name evidence="1" type="ORF">KIF53_07560</name>
</gene>
<protein>
    <recommendedName>
        <fullName evidence="3">ABC transporter substrate-binding protein</fullName>
    </recommendedName>
</protein>
<evidence type="ECO:0008006" key="3">
    <source>
        <dbReference type="Google" id="ProtNLM"/>
    </source>
</evidence>
<evidence type="ECO:0000313" key="2">
    <source>
        <dbReference type="Proteomes" id="UP000711178"/>
    </source>
</evidence>
<dbReference type="GeneID" id="89685355"/>
<name>A0ABS7FBZ2_9NEIS</name>
<reference evidence="1 2" key="1">
    <citation type="submission" date="2021-05" db="EMBL/GenBank/DDBJ databases">
        <title>Draft Whole Genome Sequencing Of Biosensor Chromobacterium violaceum Strain CV026 Reveals A Regulatory RNA In Chromobacterium violaceum Phenotype Regulatory Network.</title>
        <authorList>
            <person name="Hong K.W."/>
            <person name="Chan K.G."/>
            <person name="Chang C.-Y."/>
        </authorList>
    </citation>
    <scope>NUCLEOTIDE SEQUENCE [LARGE SCALE GENOMIC DNA]</scope>
    <source>
        <strain evidence="1 2">ATCC 31532</strain>
    </source>
</reference>
<sequence>MPPFDAAAWSQAISQAGREQDWRKLAQLDQALRRLLSEGEPALDAGQRRLLTDAYRAALDCSQAEIDALRHKLAAMGQQREGQMAYAQFSEWEQA</sequence>